<proteinExistence type="predicted"/>
<sequence>MNQYTANHFIPSTYLKQWYITEQPYYSAFRYQTEIGKYKKMGFFTPGNSYVKENQLYWLDTKDEKNKISIENAFAKKEQKLGKVFKKLKSTTQDLDLNEKRQILDFSAKQEAENQIKYMMFKQSFTFDEYYHMKMALSLDEEIRNLPISGISQPFWSRSKQNFIRDLGKGSIFIYDVSKSDYVLITSNYPVIYNNLFSADRFDICFPFTPNKVFFCISEKSIGIFRDMMKTFDINDLVIQINKKTLKQHINNPIKEYQIFSNTTQLEKVLDKKFFSEFFVDEVK</sequence>
<comment type="caution">
    <text evidence="1">The sequence shown here is derived from an EMBL/GenBank/DDBJ whole genome shotgun (WGS) entry which is preliminary data.</text>
</comment>
<keyword evidence="2" id="KW-1185">Reference proteome</keyword>
<evidence type="ECO:0000313" key="2">
    <source>
        <dbReference type="Proteomes" id="UP000023152"/>
    </source>
</evidence>
<gene>
    <name evidence="1" type="ORF">RFI_02526</name>
</gene>
<evidence type="ECO:0000313" key="1">
    <source>
        <dbReference type="EMBL" id="ETO34571.1"/>
    </source>
</evidence>
<name>X6P8P3_RETFI</name>
<evidence type="ECO:0008006" key="3">
    <source>
        <dbReference type="Google" id="ProtNLM"/>
    </source>
</evidence>
<dbReference type="Pfam" id="PF14022">
    <property type="entry name" value="DUF4238"/>
    <property type="match status" value="1"/>
</dbReference>
<dbReference type="InterPro" id="IPR025332">
    <property type="entry name" value="DUF4238"/>
</dbReference>
<organism evidence="1 2">
    <name type="scientific">Reticulomyxa filosa</name>
    <dbReference type="NCBI Taxonomy" id="46433"/>
    <lineage>
        <taxon>Eukaryota</taxon>
        <taxon>Sar</taxon>
        <taxon>Rhizaria</taxon>
        <taxon>Retaria</taxon>
        <taxon>Foraminifera</taxon>
        <taxon>Monothalamids</taxon>
        <taxon>Reticulomyxidae</taxon>
        <taxon>Reticulomyxa</taxon>
    </lineage>
</organism>
<dbReference type="EMBL" id="ASPP01002456">
    <property type="protein sequence ID" value="ETO34571.1"/>
    <property type="molecule type" value="Genomic_DNA"/>
</dbReference>
<dbReference type="Proteomes" id="UP000023152">
    <property type="component" value="Unassembled WGS sequence"/>
</dbReference>
<protein>
    <recommendedName>
        <fullName evidence="3">DUF4238 domain-containing protein</fullName>
    </recommendedName>
</protein>
<accession>X6P8P3</accession>
<reference evidence="1 2" key="1">
    <citation type="journal article" date="2013" name="Curr. Biol.">
        <title>The Genome of the Foraminiferan Reticulomyxa filosa.</title>
        <authorList>
            <person name="Glockner G."/>
            <person name="Hulsmann N."/>
            <person name="Schleicher M."/>
            <person name="Noegel A.A."/>
            <person name="Eichinger L."/>
            <person name="Gallinger C."/>
            <person name="Pawlowski J."/>
            <person name="Sierra R."/>
            <person name="Euteneuer U."/>
            <person name="Pillet L."/>
            <person name="Moustafa A."/>
            <person name="Platzer M."/>
            <person name="Groth M."/>
            <person name="Szafranski K."/>
            <person name="Schliwa M."/>
        </authorList>
    </citation>
    <scope>NUCLEOTIDE SEQUENCE [LARGE SCALE GENOMIC DNA]</scope>
</reference>
<dbReference type="AlphaFoldDB" id="X6P8P3"/>